<sequence>MNGPRFRHHSRPKELETRRIPWPIRLHRDSTPHYRPLLILTRLCRPILLHHSLRLPVFAPLVCITHPYKIHIPPLCVLRYILRSAMPLHLVRMARGPEPPLISLTCGIVFPQQLTPTSFSDYTGYGGVSSINQRDSRHSAHSADLWAGAAISRTPSQAHLTDDHLSSESQ</sequence>
<accession>A0A9P6AD02</accession>
<dbReference type="EMBL" id="MU129327">
    <property type="protein sequence ID" value="KAF9503622.1"/>
    <property type="molecule type" value="Genomic_DNA"/>
</dbReference>
<proteinExistence type="predicted"/>
<evidence type="ECO:0000313" key="1">
    <source>
        <dbReference type="EMBL" id="KAF9503622.1"/>
    </source>
</evidence>
<comment type="caution">
    <text evidence="1">The sequence shown here is derived from an EMBL/GenBank/DDBJ whole genome shotgun (WGS) entry which is preliminary data.</text>
</comment>
<dbReference type="OrthoDB" id="3199209at2759"/>
<dbReference type="Proteomes" id="UP000886523">
    <property type="component" value="Unassembled WGS sequence"/>
</dbReference>
<organism evidence="1 2">
    <name type="scientific">Hydnum rufescens UP504</name>
    <dbReference type="NCBI Taxonomy" id="1448309"/>
    <lineage>
        <taxon>Eukaryota</taxon>
        <taxon>Fungi</taxon>
        <taxon>Dikarya</taxon>
        <taxon>Basidiomycota</taxon>
        <taxon>Agaricomycotina</taxon>
        <taxon>Agaricomycetes</taxon>
        <taxon>Cantharellales</taxon>
        <taxon>Hydnaceae</taxon>
        <taxon>Hydnum</taxon>
    </lineage>
</organism>
<keyword evidence="2" id="KW-1185">Reference proteome</keyword>
<reference evidence="1" key="1">
    <citation type="journal article" date="2020" name="Nat. Commun.">
        <title>Large-scale genome sequencing of mycorrhizal fungi provides insights into the early evolution of symbiotic traits.</title>
        <authorList>
            <person name="Miyauchi S."/>
            <person name="Kiss E."/>
            <person name="Kuo A."/>
            <person name="Drula E."/>
            <person name="Kohler A."/>
            <person name="Sanchez-Garcia M."/>
            <person name="Morin E."/>
            <person name="Andreopoulos B."/>
            <person name="Barry K.W."/>
            <person name="Bonito G."/>
            <person name="Buee M."/>
            <person name="Carver A."/>
            <person name="Chen C."/>
            <person name="Cichocki N."/>
            <person name="Clum A."/>
            <person name="Culley D."/>
            <person name="Crous P.W."/>
            <person name="Fauchery L."/>
            <person name="Girlanda M."/>
            <person name="Hayes R.D."/>
            <person name="Keri Z."/>
            <person name="LaButti K."/>
            <person name="Lipzen A."/>
            <person name="Lombard V."/>
            <person name="Magnuson J."/>
            <person name="Maillard F."/>
            <person name="Murat C."/>
            <person name="Nolan M."/>
            <person name="Ohm R.A."/>
            <person name="Pangilinan J."/>
            <person name="Pereira M.F."/>
            <person name="Perotto S."/>
            <person name="Peter M."/>
            <person name="Pfister S."/>
            <person name="Riley R."/>
            <person name="Sitrit Y."/>
            <person name="Stielow J.B."/>
            <person name="Szollosi G."/>
            <person name="Zifcakova L."/>
            <person name="Stursova M."/>
            <person name="Spatafora J.W."/>
            <person name="Tedersoo L."/>
            <person name="Vaario L.M."/>
            <person name="Yamada A."/>
            <person name="Yan M."/>
            <person name="Wang P."/>
            <person name="Xu J."/>
            <person name="Bruns T."/>
            <person name="Baldrian P."/>
            <person name="Vilgalys R."/>
            <person name="Dunand C."/>
            <person name="Henrissat B."/>
            <person name="Grigoriev I.V."/>
            <person name="Hibbett D."/>
            <person name="Nagy L.G."/>
            <person name="Martin F.M."/>
        </authorList>
    </citation>
    <scope>NUCLEOTIDE SEQUENCE</scope>
    <source>
        <strain evidence="1">UP504</strain>
    </source>
</reference>
<protein>
    <submittedName>
        <fullName evidence="1">Uncharacterized protein</fullName>
    </submittedName>
</protein>
<dbReference type="AlphaFoldDB" id="A0A9P6AD02"/>
<name>A0A9P6AD02_9AGAM</name>
<evidence type="ECO:0000313" key="2">
    <source>
        <dbReference type="Proteomes" id="UP000886523"/>
    </source>
</evidence>
<gene>
    <name evidence="1" type="ORF">BS47DRAFT_784827</name>
</gene>